<dbReference type="AlphaFoldDB" id="A0A5N1J2S0"/>
<dbReference type="SUPFAM" id="SSF158446">
    <property type="entry name" value="IVS-encoded protein-like"/>
    <property type="match status" value="1"/>
</dbReference>
<organism evidence="1 2">
    <name type="scientific">Adhaeribacter soli</name>
    <dbReference type="NCBI Taxonomy" id="2607655"/>
    <lineage>
        <taxon>Bacteria</taxon>
        <taxon>Pseudomonadati</taxon>
        <taxon>Bacteroidota</taxon>
        <taxon>Cytophagia</taxon>
        <taxon>Cytophagales</taxon>
        <taxon>Hymenobacteraceae</taxon>
        <taxon>Adhaeribacter</taxon>
    </lineage>
</organism>
<dbReference type="PANTHER" id="PTHR38471">
    <property type="entry name" value="FOUR HELIX BUNDLE PROTEIN"/>
    <property type="match status" value="1"/>
</dbReference>
<keyword evidence="2" id="KW-1185">Reference proteome</keyword>
<proteinExistence type="predicted"/>
<accession>A0A5N1J2S0</accession>
<protein>
    <submittedName>
        <fullName evidence="1">Four helix bundle protein</fullName>
    </submittedName>
</protein>
<evidence type="ECO:0000313" key="2">
    <source>
        <dbReference type="Proteomes" id="UP000326570"/>
    </source>
</evidence>
<gene>
    <name evidence="1" type="ORF">F0P94_05175</name>
</gene>
<dbReference type="EMBL" id="VTWT01000002">
    <property type="protein sequence ID" value="KAA9340822.1"/>
    <property type="molecule type" value="Genomic_DNA"/>
</dbReference>
<dbReference type="Gene3D" id="1.20.1440.60">
    <property type="entry name" value="23S rRNA-intervening sequence"/>
    <property type="match status" value="1"/>
</dbReference>
<dbReference type="RefSeq" id="WP_150902749.1">
    <property type="nucleotide sequence ID" value="NZ_VTWT01000002.1"/>
</dbReference>
<dbReference type="PIRSF" id="PIRSF035652">
    <property type="entry name" value="CHP02436"/>
    <property type="match status" value="1"/>
</dbReference>
<sequence>MTDNVIKSKSYAFALRIVKLYKHLSAEKREFVLSKQLLRSGTSIGANVTEAVGGITKADFSAKLSIAYKEALETEYWLQLLKDSGFLDENAFNSIFKDCVELSKILFTILKTTGRIRNAD</sequence>
<dbReference type="InterPro" id="IPR036583">
    <property type="entry name" value="23S_rRNA_IVS_sf"/>
</dbReference>
<dbReference type="Pfam" id="PF05635">
    <property type="entry name" value="23S_rRNA_IVP"/>
    <property type="match status" value="1"/>
</dbReference>
<name>A0A5N1J2S0_9BACT</name>
<dbReference type="Proteomes" id="UP000326570">
    <property type="component" value="Unassembled WGS sequence"/>
</dbReference>
<comment type="caution">
    <text evidence="1">The sequence shown here is derived from an EMBL/GenBank/DDBJ whole genome shotgun (WGS) entry which is preliminary data.</text>
</comment>
<dbReference type="InterPro" id="IPR012657">
    <property type="entry name" value="23S_rRNA-intervening_sequence"/>
</dbReference>
<reference evidence="1 2" key="1">
    <citation type="submission" date="2019-09" db="EMBL/GenBank/DDBJ databases">
        <title>Genome sequence of Adhaeribacter sp. M2.</title>
        <authorList>
            <person name="Srinivasan S."/>
        </authorList>
    </citation>
    <scope>NUCLEOTIDE SEQUENCE [LARGE SCALE GENOMIC DNA]</scope>
    <source>
        <strain evidence="1 2">M2</strain>
    </source>
</reference>
<dbReference type="PANTHER" id="PTHR38471:SF2">
    <property type="entry name" value="FOUR HELIX BUNDLE PROTEIN"/>
    <property type="match status" value="1"/>
</dbReference>
<evidence type="ECO:0000313" key="1">
    <source>
        <dbReference type="EMBL" id="KAA9340822.1"/>
    </source>
</evidence>
<dbReference type="NCBIfam" id="TIGR02436">
    <property type="entry name" value="four helix bundle protein"/>
    <property type="match status" value="1"/>
</dbReference>